<dbReference type="RefSeq" id="WP_305991909.1">
    <property type="nucleotide sequence ID" value="NZ_JAVAMP010000003.1"/>
</dbReference>
<dbReference type="SUPFAM" id="SSF54862">
    <property type="entry name" value="4Fe-4S ferredoxins"/>
    <property type="match status" value="1"/>
</dbReference>
<evidence type="ECO:0000259" key="5">
    <source>
        <dbReference type="PROSITE" id="PS51379"/>
    </source>
</evidence>
<name>A0ABT9IZ06_9BACL</name>
<feature type="domain" description="4Fe-4S ferredoxin-type" evidence="5">
    <location>
        <begin position="33"/>
        <end position="62"/>
    </location>
</feature>
<dbReference type="PANTHER" id="PTHR42859">
    <property type="entry name" value="OXIDOREDUCTASE"/>
    <property type="match status" value="1"/>
</dbReference>
<evidence type="ECO:0000313" key="6">
    <source>
        <dbReference type="EMBL" id="MDP5274606.1"/>
    </source>
</evidence>
<dbReference type="PROSITE" id="PS51379">
    <property type="entry name" value="4FE4S_FER_2"/>
    <property type="match status" value="1"/>
</dbReference>
<dbReference type="EMBL" id="JAVAMP010000003">
    <property type="protein sequence ID" value="MDP5274606.1"/>
    <property type="molecule type" value="Genomic_DNA"/>
</dbReference>
<dbReference type="PANTHER" id="PTHR42859:SF2">
    <property type="entry name" value="FERREDOXIN"/>
    <property type="match status" value="1"/>
</dbReference>
<gene>
    <name evidence="6" type="ORF">Q5Y73_10835</name>
</gene>
<proteinExistence type="predicted"/>
<dbReference type="InterPro" id="IPR017896">
    <property type="entry name" value="4Fe4S_Fe-S-bd"/>
</dbReference>
<evidence type="ECO:0000256" key="1">
    <source>
        <dbReference type="ARBA" id="ARBA00022485"/>
    </source>
</evidence>
<comment type="caution">
    <text evidence="6">The sequence shown here is derived from an EMBL/GenBank/DDBJ whole genome shotgun (WGS) entry which is preliminary data.</text>
</comment>
<dbReference type="PROSITE" id="PS00198">
    <property type="entry name" value="4FE4S_FER_1"/>
    <property type="match status" value="1"/>
</dbReference>
<dbReference type="InterPro" id="IPR050294">
    <property type="entry name" value="RnfB_subfamily"/>
</dbReference>
<protein>
    <submittedName>
        <fullName evidence="6">4Fe-4S binding protein</fullName>
    </submittedName>
</protein>
<reference evidence="6 7" key="1">
    <citation type="submission" date="2023-08" db="EMBL/GenBank/DDBJ databases">
        <authorList>
            <person name="Park J.-S."/>
        </authorList>
    </citation>
    <scope>NUCLEOTIDE SEQUENCE [LARGE SCALE GENOMIC DNA]</scope>
    <source>
        <strain evidence="6 7">2205SS18-9</strain>
    </source>
</reference>
<keyword evidence="4" id="KW-0411">Iron-sulfur</keyword>
<evidence type="ECO:0000313" key="7">
    <source>
        <dbReference type="Proteomes" id="UP001231941"/>
    </source>
</evidence>
<evidence type="ECO:0000256" key="2">
    <source>
        <dbReference type="ARBA" id="ARBA00022723"/>
    </source>
</evidence>
<keyword evidence="1" id="KW-0004">4Fe-4S</keyword>
<organism evidence="6 7">
    <name type="scientific">Chengkuizengella axinellae</name>
    <dbReference type="NCBI Taxonomy" id="3064388"/>
    <lineage>
        <taxon>Bacteria</taxon>
        <taxon>Bacillati</taxon>
        <taxon>Bacillota</taxon>
        <taxon>Bacilli</taxon>
        <taxon>Bacillales</taxon>
        <taxon>Paenibacillaceae</taxon>
        <taxon>Chengkuizengella</taxon>
    </lineage>
</organism>
<keyword evidence="3" id="KW-0408">Iron</keyword>
<dbReference type="InterPro" id="IPR017900">
    <property type="entry name" value="4Fe4S_Fe_S_CS"/>
</dbReference>
<keyword evidence="2" id="KW-0479">Metal-binding</keyword>
<evidence type="ECO:0000256" key="4">
    <source>
        <dbReference type="ARBA" id="ARBA00023014"/>
    </source>
</evidence>
<evidence type="ECO:0000256" key="3">
    <source>
        <dbReference type="ARBA" id="ARBA00023004"/>
    </source>
</evidence>
<dbReference type="Gene3D" id="3.30.70.20">
    <property type="match status" value="1"/>
</dbReference>
<keyword evidence="7" id="KW-1185">Reference proteome</keyword>
<dbReference type="Pfam" id="PF12838">
    <property type="entry name" value="Fer4_7"/>
    <property type="match status" value="1"/>
</dbReference>
<sequence>MAWVITAPCEGEVAARCVSMCPENAIEQDQSGGQYYINPKLCTDCGLCDLSCPVAAIFPKDKVPYQWKSYINKNKQYFENKENNVMLGEKTVRS</sequence>
<dbReference type="Proteomes" id="UP001231941">
    <property type="component" value="Unassembled WGS sequence"/>
</dbReference>
<accession>A0ABT9IZ06</accession>